<comment type="caution">
    <text evidence="1">The sequence shown here is derived from an EMBL/GenBank/DDBJ whole genome shotgun (WGS) entry which is preliminary data.</text>
</comment>
<organism evidence="1 2">
    <name type="scientific">Candidatus Uhrbacteria bacterium RIFCSPLOWO2_01_FULL_47_24</name>
    <dbReference type="NCBI Taxonomy" id="1802401"/>
    <lineage>
        <taxon>Bacteria</taxon>
        <taxon>Candidatus Uhriibacteriota</taxon>
    </lineage>
</organism>
<dbReference type="EMBL" id="MGEJ01000001">
    <property type="protein sequence ID" value="OGL82015.1"/>
    <property type="molecule type" value="Genomic_DNA"/>
</dbReference>
<dbReference type="Proteomes" id="UP000176897">
    <property type="component" value="Unassembled WGS sequence"/>
</dbReference>
<gene>
    <name evidence="1" type="ORF">A3B21_04840</name>
</gene>
<proteinExistence type="predicted"/>
<protein>
    <submittedName>
        <fullName evidence="1">Uncharacterized protein</fullName>
    </submittedName>
</protein>
<evidence type="ECO:0000313" key="1">
    <source>
        <dbReference type="EMBL" id="OGL82015.1"/>
    </source>
</evidence>
<dbReference type="AlphaFoldDB" id="A0A1F7UUT0"/>
<sequence length="70" mass="8004">MATTTAQQLNTQLKKIEHQLADIRGHLVLLEGDTQNKRAQVLQRTAGALKHKVMDDVVAWQKRIRSEWDA</sequence>
<accession>A0A1F7UUT0</accession>
<reference evidence="1 2" key="1">
    <citation type="journal article" date="2016" name="Nat. Commun.">
        <title>Thousands of microbial genomes shed light on interconnected biogeochemical processes in an aquifer system.</title>
        <authorList>
            <person name="Anantharaman K."/>
            <person name="Brown C.T."/>
            <person name="Hug L.A."/>
            <person name="Sharon I."/>
            <person name="Castelle C.J."/>
            <person name="Probst A.J."/>
            <person name="Thomas B.C."/>
            <person name="Singh A."/>
            <person name="Wilkins M.J."/>
            <person name="Karaoz U."/>
            <person name="Brodie E.L."/>
            <person name="Williams K.H."/>
            <person name="Hubbard S.S."/>
            <person name="Banfield J.F."/>
        </authorList>
    </citation>
    <scope>NUCLEOTIDE SEQUENCE [LARGE SCALE GENOMIC DNA]</scope>
</reference>
<name>A0A1F7UUT0_9BACT</name>
<evidence type="ECO:0000313" key="2">
    <source>
        <dbReference type="Proteomes" id="UP000176897"/>
    </source>
</evidence>